<evidence type="ECO:0000256" key="1">
    <source>
        <dbReference type="SAM" id="MobiDB-lite"/>
    </source>
</evidence>
<feature type="compositionally biased region" description="Pro residues" evidence="1">
    <location>
        <begin position="608"/>
        <end position="619"/>
    </location>
</feature>
<reference evidence="3" key="1">
    <citation type="journal article" date="2022" name="New Phytol.">
        <title>Evolutionary transition to the ectomycorrhizal habit in the genomes of a hyperdiverse lineage of mushroom-forming fungi.</title>
        <authorList>
            <person name="Looney B."/>
            <person name="Miyauchi S."/>
            <person name="Morin E."/>
            <person name="Drula E."/>
            <person name="Courty P.E."/>
            <person name="Kohler A."/>
            <person name="Kuo A."/>
            <person name="LaButti K."/>
            <person name="Pangilinan J."/>
            <person name="Lipzen A."/>
            <person name="Riley R."/>
            <person name="Andreopoulos W."/>
            <person name="He G."/>
            <person name="Johnson J."/>
            <person name="Nolan M."/>
            <person name="Tritt A."/>
            <person name="Barry K.W."/>
            <person name="Grigoriev I.V."/>
            <person name="Nagy L.G."/>
            <person name="Hibbett D."/>
            <person name="Henrissat B."/>
            <person name="Matheny P.B."/>
            <person name="Labbe J."/>
            <person name="Martin F.M."/>
        </authorList>
    </citation>
    <scope>NUCLEOTIDE SEQUENCE</scope>
    <source>
        <strain evidence="3">BPL690</strain>
    </source>
</reference>
<feature type="compositionally biased region" description="Low complexity" evidence="1">
    <location>
        <begin position="84"/>
        <end position="101"/>
    </location>
</feature>
<feature type="region of interest" description="Disordered" evidence="1">
    <location>
        <begin position="81"/>
        <end position="102"/>
    </location>
</feature>
<feature type="region of interest" description="Disordered" evidence="1">
    <location>
        <begin position="539"/>
        <end position="619"/>
    </location>
</feature>
<name>A0AAD4MFL5_9AGAM</name>
<evidence type="ECO:0000313" key="4">
    <source>
        <dbReference type="Proteomes" id="UP001203297"/>
    </source>
</evidence>
<feature type="region of interest" description="Disordered" evidence="1">
    <location>
        <begin position="289"/>
        <end position="335"/>
    </location>
</feature>
<feature type="region of interest" description="Disordered" evidence="1">
    <location>
        <begin position="138"/>
        <end position="162"/>
    </location>
</feature>
<gene>
    <name evidence="3" type="ORF">B0F90DRAFT_1813635</name>
</gene>
<feature type="compositionally biased region" description="Low complexity" evidence="1">
    <location>
        <begin position="443"/>
        <end position="453"/>
    </location>
</feature>
<dbReference type="EMBL" id="WTXG01000001">
    <property type="protein sequence ID" value="KAI0308363.1"/>
    <property type="molecule type" value="Genomic_DNA"/>
</dbReference>
<evidence type="ECO:0000256" key="2">
    <source>
        <dbReference type="SAM" id="Phobius"/>
    </source>
</evidence>
<keyword evidence="2" id="KW-0812">Transmembrane</keyword>
<comment type="caution">
    <text evidence="3">The sequence shown here is derived from an EMBL/GenBank/DDBJ whole genome shotgun (WGS) entry which is preliminary data.</text>
</comment>
<feature type="compositionally biased region" description="Pro residues" evidence="1">
    <location>
        <begin position="495"/>
        <end position="512"/>
    </location>
</feature>
<feature type="compositionally biased region" description="Low complexity" evidence="1">
    <location>
        <begin position="402"/>
        <end position="419"/>
    </location>
</feature>
<protein>
    <submittedName>
        <fullName evidence="3">Uncharacterized protein</fullName>
    </submittedName>
</protein>
<proteinExistence type="predicted"/>
<dbReference type="Proteomes" id="UP001203297">
    <property type="component" value="Unassembled WGS sequence"/>
</dbReference>
<feature type="transmembrane region" description="Helical" evidence="2">
    <location>
        <begin position="198"/>
        <end position="220"/>
    </location>
</feature>
<feature type="compositionally biased region" description="Basic residues" evidence="1">
    <location>
        <begin position="18"/>
        <end position="31"/>
    </location>
</feature>
<organism evidence="3 4">
    <name type="scientific">Multifurca ochricompacta</name>
    <dbReference type="NCBI Taxonomy" id="376703"/>
    <lineage>
        <taxon>Eukaryota</taxon>
        <taxon>Fungi</taxon>
        <taxon>Dikarya</taxon>
        <taxon>Basidiomycota</taxon>
        <taxon>Agaricomycotina</taxon>
        <taxon>Agaricomycetes</taxon>
        <taxon>Russulales</taxon>
        <taxon>Russulaceae</taxon>
        <taxon>Multifurca</taxon>
    </lineage>
</organism>
<feature type="compositionally biased region" description="Low complexity" evidence="1">
    <location>
        <begin position="480"/>
        <end position="489"/>
    </location>
</feature>
<dbReference type="AlphaFoldDB" id="A0AAD4MFL5"/>
<keyword evidence="4" id="KW-1185">Reference proteome</keyword>
<sequence>MAKPNLLSSTSSASPAQHSKKTQRLRSSRPHSPHGIFTLLATISTSLFPANAHPLDPPESSLLPFLYPPFVLQPTPSVAKRLVTPSSPDASTSTTPPSLSTECQLARSDLPDKYVLGDDGLWHKTKWSLYGSTQCPGRCSPPSSVTDPTQNDVNAQPETTPTFSDPFLSSSESFDDFDVSSLPTGWNTPNPPSPQGTVVILALSVALAVIILVMFTCVFWRRKYVPRKDPEKIWQQSSVFADDDNSRSLREAKVAQRKWAKAASRWRDNIRFSARRRRTNMARTLTGSYTALAQEKGETVTQSENSPSSSRSPSPTPTQRSRTSTRSDVPTSPTASVYSANLQAPISQALSSPPEIPPSDISPLLPNLSISQPPAYHPRPSITSSSSSGTDVSPEYTSSDYSPTNSSKAPLSSSTPSLPHANEGSNPPYLSGHVATDDKAILSRRAALASAPPGCSPHFPQSVSVPSLDLEDADDVLKFPSDSRPSSSSHEYGPEPQPPYSPPTSLLPPPPSKGKFKYDYSRDLDLNLNFDIVAVEPELGPSAPPFEESGAVPSAPPMHWGDSMKGDDMDTGALPVFPGHVVPSAEQFSRYEEGHTVSGATPVLDAGLPPPPPPPTHDR</sequence>
<feature type="compositionally biased region" description="Polar residues" evidence="1">
    <location>
        <begin position="389"/>
        <end position="401"/>
    </location>
</feature>
<feature type="compositionally biased region" description="Low complexity" evidence="1">
    <location>
        <begin position="306"/>
        <end position="327"/>
    </location>
</feature>
<keyword evidence="2" id="KW-0472">Membrane</keyword>
<evidence type="ECO:0000313" key="3">
    <source>
        <dbReference type="EMBL" id="KAI0308363.1"/>
    </source>
</evidence>
<accession>A0AAD4MFL5</accession>
<feature type="region of interest" description="Disordered" evidence="1">
    <location>
        <begin position="348"/>
        <end position="518"/>
    </location>
</feature>
<feature type="region of interest" description="Disordered" evidence="1">
    <location>
        <begin position="1"/>
        <end position="31"/>
    </location>
</feature>
<keyword evidence="2" id="KW-1133">Transmembrane helix</keyword>
<feature type="compositionally biased region" description="Low complexity" evidence="1">
    <location>
        <begin position="350"/>
        <end position="374"/>
    </location>
</feature>
<feature type="compositionally biased region" description="Low complexity" evidence="1">
    <location>
        <begin position="8"/>
        <end position="17"/>
    </location>
</feature>